<organism evidence="1 2">
    <name type="scientific">Comamonas testosteroni</name>
    <name type="common">Pseudomonas testosteroni</name>
    <dbReference type="NCBI Taxonomy" id="285"/>
    <lineage>
        <taxon>Bacteria</taxon>
        <taxon>Pseudomonadati</taxon>
        <taxon>Pseudomonadota</taxon>
        <taxon>Betaproteobacteria</taxon>
        <taxon>Burkholderiales</taxon>
        <taxon>Comamonadaceae</taxon>
        <taxon>Comamonas</taxon>
    </lineage>
</organism>
<reference evidence="1 2" key="1">
    <citation type="submission" date="2013-09" db="EMBL/GenBank/DDBJ databases">
        <title>High correlation between genotypes and phenotypes of environmental bacteria Comamonas testosteroni strains.</title>
        <authorList>
            <person name="Liu L."/>
            <person name="Zhu W."/>
            <person name="Xia X."/>
            <person name="Xu B."/>
            <person name="Luo M."/>
            <person name="Wang G."/>
        </authorList>
    </citation>
    <scope>NUCLEOTIDE SEQUENCE [LARGE SCALE GENOMIC DNA]</scope>
    <source>
        <strain evidence="1 2">JL40</strain>
    </source>
</reference>
<name>A0A096FLG7_COMTE</name>
<dbReference type="Proteomes" id="UP000029553">
    <property type="component" value="Unassembled WGS sequence"/>
</dbReference>
<dbReference type="AlphaFoldDB" id="A0A096FLG7"/>
<evidence type="ECO:0000313" key="1">
    <source>
        <dbReference type="EMBL" id="KGH30573.1"/>
    </source>
</evidence>
<proteinExistence type="predicted"/>
<accession>A0A096FLG7</accession>
<sequence>MPATMVMRPALHAHIELRPTHSPHQCRSFVRLGASVGERYCEPSDAGTKPFDKHVQRSETETNDLVTDLFELDFKETRKRLGETL</sequence>
<dbReference type="EMBL" id="AWOR01000043">
    <property type="protein sequence ID" value="KGH30573.1"/>
    <property type="molecule type" value="Genomic_DNA"/>
</dbReference>
<comment type="caution">
    <text evidence="1">The sequence shown here is derived from an EMBL/GenBank/DDBJ whole genome shotgun (WGS) entry which is preliminary data.</text>
</comment>
<evidence type="ECO:0000313" key="2">
    <source>
        <dbReference type="Proteomes" id="UP000029553"/>
    </source>
</evidence>
<gene>
    <name evidence="1" type="ORF">P353_10470</name>
</gene>
<protein>
    <submittedName>
        <fullName evidence="1">Uncharacterized protein</fullName>
    </submittedName>
</protein>